<evidence type="ECO:0000259" key="7">
    <source>
        <dbReference type="PROSITE" id="PS51462"/>
    </source>
</evidence>
<evidence type="ECO:0000256" key="2">
    <source>
        <dbReference type="ARBA" id="ARBA00001946"/>
    </source>
</evidence>
<comment type="caution">
    <text evidence="8">The sequence shown here is derived from an EMBL/GenBank/DDBJ whole genome shotgun (WGS) entry which is preliminary data.</text>
</comment>
<comment type="cofactor">
    <cofactor evidence="2">
        <name>Mg(2+)</name>
        <dbReference type="ChEBI" id="CHEBI:18420"/>
    </cofactor>
</comment>
<evidence type="ECO:0000256" key="4">
    <source>
        <dbReference type="ARBA" id="ARBA00022801"/>
    </source>
</evidence>
<dbReference type="RefSeq" id="WP_200247501.1">
    <property type="nucleotide sequence ID" value="NZ_JAENHK010000010.1"/>
</dbReference>
<keyword evidence="9" id="KW-1185">Reference proteome</keyword>
<keyword evidence="4" id="KW-0378">Hydrolase</keyword>
<dbReference type="Proteomes" id="UP000628669">
    <property type="component" value="Unassembled WGS sequence"/>
</dbReference>
<evidence type="ECO:0000313" key="9">
    <source>
        <dbReference type="Proteomes" id="UP000628669"/>
    </source>
</evidence>
<evidence type="ECO:0000256" key="1">
    <source>
        <dbReference type="ARBA" id="ARBA00001936"/>
    </source>
</evidence>
<comment type="cofactor">
    <cofactor evidence="1">
        <name>Mn(2+)</name>
        <dbReference type="ChEBI" id="CHEBI:29035"/>
    </cofactor>
</comment>
<accession>A0ABS1FYS5</accession>
<dbReference type="InterPro" id="IPR015797">
    <property type="entry name" value="NUDIX_hydrolase-like_dom_sf"/>
</dbReference>
<evidence type="ECO:0000313" key="8">
    <source>
        <dbReference type="EMBL" id="MBK1897363.1"/>
    </source>
</evidence>
<dbReference type="Pfam" id="PF00293">
    <property type="entry name" value="NUDIX"/>
    <property type="match status" value="1"/>
</dbReference>
<evidence type="ECO:0000256" key="5">
    <source>
        <dbReference type="ARBA" id="ARBA00022842"/>
    </source>
</evidence>
<dbReference type="CDD" id="cd03426">
    <property type="entry name" value="NUDIX_CoAse_Nudt7"/>
    <property type="match status" value="1"/>
</dbReference>
<dbReference type="PANTHER" id="PTHR12992">
    <property type="entry name" value="NUDIX HYDROLASE"/>
    <property type="match status" value="1"/>
</dbReference>
<dbReference type="PROSITE" id="PS51462">
    <property type="entry name" value="NUDIX"/>
    <property type="match status" value="1"/>
</dbReference>
<keyword evidence="5" id="KW-0460">Magnesium</keyword>
<dbReference type="EMBL" id="JAENHK010000010">
    <property type="protein sequence ID" value="MBK1897363.1"/>
    <property type="molecule type" value="Genomic_DNA"/>
</dbReference>
<keyword evidence="3" id="KW-0479">Metal-binding</keyword>
<keyword evidence="6" id="KW-0464">Manganese</keyword>
<organism evidence="8 9">
    <name type="scientific">Chryseobacterium paridis</name>
    <dbReference type="NCBI Taxonomy" id="2800328"/>
    <lineage>
        <taxon>Bacteria</taxon>
        <taxon>Pseudomonadati</taxon>
        <taxon>Bacteroidota</taxon>
        <taxon>Flavobacteriia</taxon>
        <taxon>Flavobacteriales</taxon>
        <taxon>Weeksellaceae</taxon>
        <taxon>Chryseobacterium group</taxon>
        <taxon>Chryseobacterium</taxon>
    </lineage>
</organism>
<sequence>MDSSYLLPLPVKQLCNGLKKTLPGKNAHDQMEALSAKYLGLKPNKNTRKSAVLILLYPSANEICFPLILRNSYDGFHSGEIGFPGGAYEGSDKDLIRTALREAQEEIGINRDKITILGTLTEIFIGPSNFLVLPVVGYISQQPDFMLDPREVKQIFEVSMDYFTHPKVKGYSEIHIPGDKVLTPYYELDGHKVWGATAKVIIELLSVTNGNFSNTVQE</sequence>
<gene>
    <name evidence="8" type="ORF">JHL15_16480</name>
</gene>
<evidence type="ECO:0000256" key="3">
    <source>
        <dbReference type="ARBA" id="ARBA00022723"/>
    </source>
</evidence>
<dbReference type="PANTHER" id="PTHR12992:SF11">
    <property type="entry name" value="MITOCHONDRIAL COENZYME A DIPHOSPHATASE NUDT8"/>
    <property type="match status" value="1"/>
</dbReference>
<proteinExistence type="predicted"/>
<name>A0ABS1FYS5_9FLAO</name>
<feature type="domain" description="Nudix hydrolase" evidence="7">
    <location>
        <begin position="47"/>
        <end position="181"/>
    </location>
</feature>
<dbReference type="SUPFAM" id="SSF55811">
    <property type="entry name" value="Nudix"/>
    <property type="match status" value="1"/>
</dbReference>
<dbReference type="InterPro" id="IPR045121">
    <property type="entry name" value="CoAse"/>
</dbReference>
<dbReference type="InterPro" id="IPR000086">
    <property type="entry name" value="NUDIX_hydrolase_dom"/>
</dbReference>
<dbReference type="Gene3D" id="3.90.79.10">
    <property type="entry name" value="Nucleoside Triphosphate Pyrophosphohydrolase"/>
    <property type="match status" value="1"/>
</dbReference>
<evidence type="ECO:0000256" key="6">
    <source>
        <dbReference type="ARBA" id="ARBA00023211"/>
    </source>
</evidence>
<reference evidence="9" key="1">
    <citation type="submission" date="2021-01" db="EMBL/GenBank/DDBJ databases">
        <title>Genome public.</title>
        <authorList>
            <person name="Liu C."/>
            <person name="Sun Q."/>
        </authorList>
    </citation>
    <scope>NUCLEOTIDE SEQUENCE [LARGE SCALE GENOMIC DNA]</scope>
    <source>
        <strain evidence="9">YIM B02567</strain>
    </source>
</reference>
<protein>
    <submittedName>
        <fullName evidence="8">CoA pyrophosphatase</fullName>
    </submittedName>
</protein>